<reference evidence="2" key="1">
    <citation type="journal article" date="2021" name="IMA Fungus">
        <title>Genomic characterization of three marine fungi, including Emericellopsis atlantica sp. nov. with signatures of a generalist lifestyle and marine biomass degradation.</title>
        <authorList>
            <person name="Hagestad O.C."/>
            <person name="Hou L."/>
            <person name="Andersen J.H."/>
            <person name="Hansen E.H."/>
            <person name="Altermark B."/>
            <person name="Li C."/>
            <person name="Kuhnert E."/>
            <person name="Cox R.J."/>
            <person name="Crous P.W."/>
            <person name="Spatafora J.W."/>
            <person name="Lail K."/>
            <person name="Amirebrahimi M."/>
            <person name="Lipzen A."/>
            <person name="Pangilinan J."/>
            <person name="Andreopoulos W."/>
            <person name="Hayes R.D."/>
            <person name="Ng V."/>
            <person name="Grigoriev I.V."/>
            <person name="Jackson S.A."/>
            <person name="Sutton T.D.S."/>
            <person name="Dobson A.D.W."/>
            <person name="Rama T."/>
        </authorList>
    </citation>
    <scope>NUCLEOTIDE SEQUENCE</scope>
    <source>
        <strain evidence="2">TRa3180A</strain>
    </source>
</reference>
<evidence type="ECO:0000313" key="3">
    <source>
        <dbReference type="Proteomes" id="UP000887226"/>
    </source>
</evidence>
<organism evidence="2 3">
    <name type="scientific">Calycina marina</name>
    <dbReference type="NCBI Taxonomy" id="1763456"/>
    <lineage>
        <taxon>Eukaryota</taxon>
        <taxon>Fungi</taxon>
        <taxon>Dikarya</taxon>
        <taxon>Ascomycota</taxon>
        <taxon>Pezizomycotina</taxon>
        <taxon>Leotiomycetes</taxon>
        <taxon>Helotiales</taxon>
        <taxon>Pezizellaceae</taxon>
        <taxon>Calycina</taxon>
    </lineage>
</organism>
<feature type="region of interest" description="Disordered" evidence="1">
    <location>
        <begin position="196"/>
        <end position="219"/>
    </location>
</feature>
<evidence type="ECO:0000313" key="2">
    <source>
        <dbReference type="EMBL" id="KAG9244876.1"/>
    </source>
</evidence>
<gene>
    <name evidence="2" type="ORF">BJ878DRAFT_48442</name>
</gene>
<feature type="compositionally biased region" description="Low complexity" evidence="1">
    <location>
        <begin position="163"/>
        <end position="176"/>
    </location>
</feature>
<protein>
    <submittedName>
        <fullName evidence="2">Uncharacterized protein</fullName>
    </submittedName>
</protein>
<comment type="caution">
    <text evidence="2">The sequence shown here is derived from an EMBL/GenBank/DDBJ whole genome shotgun (WGS) entry which is preliminary data.</text>
</comment>
<dbReference type="AlphaFoldDB" id="A0A9P8CGX0"/>
<keyword evidence="3" id="KW-1185">Reference proteome</keyword>
<dbReference type="Proteomes" id="UP000887226">
    <property type="component" value="Unassembled WGS sequence"/>
</dbReference>
<evidence type="ECO:0000256" key="1">
    <source>
        <dbReference type="SAM" id="MobiDB-lite"/>
    </source>
</evidence>
<sequence>MVLPKQEIKKQILDEVFWHRIHQAHPLVLDATHRFVPWNEDIFARLDRPAIPPKPQPAGDSFRLHAPTDEEMAAYKASPKLTWGEHYALGYPTDPAIVETFYEIPEQVDVADGFIRWDYNGEGVRPIHGGLHHERCGCEDKTDPEVVPVSEPEPEPVRHVRSDSCSSTDSMSSIDSNGFPLRSVYGRLRPGEVRVPVPDYDAARSAASSGQGDSGQGGS</sequence>
<accession>A0A9P8CGX0</accession>
<proteinExistence type="predicted"/>
<dbReference type="EMBL" id="MU253878">
    <property type="protein sequence ID" value="KAG9244876.1"/>
    <property type="molecule type" value="Genomic_DNA"/>
</dbReference>
<feature type="region of interest" description="Disordered" evidence="1">
    <location>
        <begin position="142"/>
        <end position="176"/>
    </location>
</feature>
<name>A0A9P8CGX0_9HELO</name>